<dbReference type="AlphaFoldDB" id="A0A1J1HFS5"/>
<protein>
    <submittedName>
        <fullName evidence="1">CLUMA_CG000675, isoform A</fullName>
    </submittedName>
</protein>
<proteinExistence type="predicted"/>
<organism evidence="1 2">
    <name type="scientific">Clunio marinus</name>
    <dbReference type="NCBI Taxonomy" id="568069"/>
    <lineage>
        <taxon>Eukaryota</taxon>
        <taxon>Metazoa</taxon>
        <taxon>Ecdysozoa</taxon>
        <taxon>Arthropoda</taxon>
        <taxon>Hexapoda</taxon>
        <taxon>Insecta</taxon>
        <taxon>Pterygota</taxon>
        <taxon>Neoptera</taxon>
        <taxon>Endopterygota</taxon>
        <taxon>Diptera</taxon>
        <taxon>Nematocera</taxon>
        <taxon>Chironomoidea</taxon>
        <taxon>Chironomidae</taxon>
        <taxon>Clunio</taxon>
    </lineage>
</organism>
<sequence>MQALWIPHQIYNQTFQVSHCCECFEAFDDERLRLSAFKRSQKIKSSISQEPVACHVPTYTQYFMSHLCVASLTAFQVENLWIFLLQVLTQWNKGYKTNNRSLIFLKRENYGKTAMKANLFMFT</sequence>
<dbReference type="Proteomes" id="UP000183832">
    <property type="component" value="Unassembled WGS sequence"/>
</dbReference>
<evidence type="ECO:0000313" key="2">
    <source>
        <dbReference type="Proteomes" id="UP000183832"/>
    </source>
</evidence>
<gene>
    <name evidence="1" type="ORF">CLUMA_CG000675</name>
</gene>
<accession>A0A1J1HFS5</accession>
<keyword evidence="2" id="KW-1185">Reference proteome</keyword>
<evidence type="ECO:0000313" key="1">
    <source>
        <dbReference type="EMBL" id="CRK86848.1"/>
    </source>
</evidence>
<reference evidence="1 2" key="1">
    <citation type="submission" date="2015-04" db="EMBL/GenBank/DDBJ databases">
        <authorList>
            <person name="Syromyatnikov M.Y."/>
            <person name="Popov V.N."/>
        </authorList>
    </citation>
    <scope>NUCLEOTIDE SEQUENCE [LARGE SCALE GENOMIC DNA]</scope>
</reference>
<name>A0A1J1HFS5_9DIPT</name>
<dbReference type="EMBL" id="CVRI01000002">
    <property type="protein sequence ID" value="CRK86848.1"/>
    <property type="molecule type" value="Genomic_DNA"/>
</dbReference>